<feature type="transmembrane region" description="Helical" evidence="6">
    <location>
        <begin position="145"/>
        <end position="164"/>
    </location>
</feature>
<reference evidence="9" key="1">
    <citation type="submission" date="2015-09" db="EMBL/GenBank/DDBJ databases">
        <authorList>
            <person name="Rodrigo-Torres Lidia"/>
            <person name="Arahal R.David."/>
        </authorList>
    </citation>
    <scope>NUCLEOTIDE SEQUENCE [LARGE SCALE GENOMIC DNA]</scope>
    <source>
        <strain evidence="9">CECT 5114</strain>
    </source>
</reference>
<feature type="transmembrane region" description="Helical" evidence="6">
    <location>
        <begin position="176"/>
        <end position="196"/>
    </location>
</feature>
<keyword evidence="5 6" id="KW-0472">Membrane</keyword>
<feature type="transmembrane region" description="Helical" evidence="6">
    <location>
        <begin position="94"/>
        <end position="114"/>
    </location>
</feature>
<dbReference type="OrthoDB" id="9810329at2"/>
<dbReference type="STRING" id="1715691.TA5113_02772"/>
<feature type="transmembrane region" description="Helical" evidence="6">
    <location>
        <begin position="121"/>
        <end position="139"/>
    </location>
</feature>
<evidence type="ECO:0000256" key="2">
    <source>
        <dbReference type="ARBA" id="ARBA00009853"/>
    </source>
</evidence>
<keyword evidence="9" id="KW-1185">Reference proteome</keyword>
<evidence type="ECO:0000256" key="4">
    <source>
        <dbReference type="ARBA" id="ARBA00022989"/>
    </source>
</evidence>
<feature type="domain" description="EamA" evidence="7">
    <location>
        <begin position="148"/>
        <end position="278"/>
    </location>
</feature>
<proteinExistence type="inferred from homology"/>
<gene>
    <name evidence="8" type="ORF">TA5114_01159</name>
</gene>
<dbReference type="Proteomes" id="UP000051184">
    <property type="component" value="Unassembled WGS sequence"/>
</dbReference>
<name>A0A0P1IP64_9RHOB</name>
<comment type="subcellular location">
    <subcellularLocation>
        <location evidence="1">Membrane</location>
        <topology evidence="1">Multi-pass membrane protein</topology>
    </subcellularLocation>
</comment>
<dbReference type="SUPFAM" id="SSF103481">
    <property type="entry name" value="Multidrug resistance efflux transporter EmrE"/>
    <property type="match status" value="2"/>
</dbReference>
<dbReference type="AlphaFoldDB" id="A0A0P1IP64"/>
<dbReference type="GO" id="GO:0016020">
    <property type="term" value="C:membrane"/>
    <property type="evidence" value="ECO:0007669"/>
    <property type="project" value="UniProtKB-SubCell"/>
</dbReference>
<feature type="transmembrane region" description="Helical" evidence="6">
    <location>
        <begin position="40"/>
        <end position="59"/>
    </location>
</feature>
<evidence type="ECO:0000313" key="8">
    <source>
        <dbReference type="EMBL" id="CUK25361.1"/>
    </source>
</evidence>
<dbReference type="Pfam" id="PF00892">
    <property type="entry name" value="EamA"/>
    <property type="match status" value="2"/>
</dbReference>
<evidence type="ECO:0000256" key="1">
    <source>
        <dbReference type="ARBA" id="ARBA00004141"/>
    </source>
</evidence>
<dbReference type="RefSeq" id="WP_058314331.1">
    <property type="nucleotide sequence ID" value="NZ_CYTO01000024.1"/>
</dbReference>
<dbReference type="PANTHER" id="PTHR22911">
    <property type="entry name" value="ACYL-MALONYL CONDENSING ENZYME-RELATED"/>
    <property type="match status" value="1"/>
</dbReference>
<organism evidence="8 9">
    <name type="scientific">Cognatishimia activa</name>
    <dbReference type="NCBI Taxonomy" id="1715691"/>
    <lineage>
        <taxon>Bacteria</taxon>
        <taxon>Pseudomonadati</taxon>
        <taxon>Pseudomonadota</taxon>
        <taxon>Alphaproteobacteria</taxon>
        <taxon>Rhodobacterales</taxon>
        <taxon>Paracoccaceae</taxon>
        <taxon>Cognatishimia</taxon>
    </lineage>
</organism>
<feature type="transmembrane region" description="Helical" evidence="6">
    <location>
        <begin position="208"/>
        <end position="229"/>
    </location>
</feature>
<protein>
    <submittedName>
        <fullName evidence="8">Carboxylate/amino acid/amine transporter</fullName>
    </submittedName>
</protein>
<evidence type="ECO:0000256" key="6">
    <source>
        <dbReference type="SAM" id="Phobius"/>
    </source>
</evidence>
<evidence type="ECO:0000256" key="3">
    <source>
        <dbReference type="ARBA" id="ARBA00022692"/>
    </source>
</evidence>
<dbReference type="PANTHER" id="PTHR22911:SF6">
    <property type="entry name" value="SOLUTE CARRIER FAMILY 35 MEMBER G1"/>
    <property type="match status" value="1"/>
</dbReference>
<evidence type="ECO:0000313" key="9">
    <source>
        <dbReference type="Proteomes" id="UP000051184"/>
    </source>
</evidence>
<keyword evidence="3 6" id="KW-0812">Transmembrane</keyword>
<comment type="similarity">
    <text evidence="2">Belongs to the drug/metabolite transporter (DMT) superfamily. 10 TMS drug/metabolite exporter (DME) (TC 2.A.7.3) family.</text>
</comment>
<sequence length="288" mass="31529">MSPYVKAALWMSGAIVSFMSMAVAGRSASAELDTFEIMTYRSFIGLFIMALAITATGRWNRISTRNLKLHTFRNVSHFTGQNLWFYALTLMPMAQLFAFEFTTPIWVILLSPLMLGTKLRWPGLMAALLAFVGILIITRPGAEPFGAGVWAGLGCAIGFALTYFYTKKLLEHESIYAILFMMTAMQAAFSVIFAGYDGDIAWPTNAMIAPLLVVSITGLVAHLCISMALKFAPASVCAPIEFFRLPAIAVVGAMLYNEPLDPLVLIGAIFIFGGNYLNILSEMKSDVK</sequence>
<keyword evidence="4 6" id="KW-1133">Transmembrane helix</keyword>
<dbReference type="InterPro" id="IPR037185">
    <property type="entry name" value="EmrE-like"/>
</dbReference>
<dbReference type="EMBL" id="CYUE01000012">
    <property type="protein sequence ID" value="CUK25361.1"/>
    <property type="molecule type" value="Genomic_DNA"/>
</dbReference>
<accession>A0A0P1IP64</accession>
<dbReference type="InterPro" id="IPR000620">
    <property type="entry name" value="EamA_dom"/>
</dbReference>
<feature type="transmembrane region" description="Helical" evidence="6">
    <location>
        <begin position="262"/>
        <end position="280"/>
    </location>
</feature>
<feature type="domain" description="EamA" evidence="7">
    <location>
        <begin position="6"/>
        <end position="138"/>
    </location>
</feature>
<evidence type="ECO:0000259" key="7">
    <source>
        <dbReference type="Pfam" id="PF00892"/>
    </source>
</evidence>
<evidence type="ECO:0000256" key="5">
    <source>
        <dbReference type="ARBA" id="ARBA00023136"/>
    </source>
</evidence>